<dbReference type="PANTHER" id="PTHR48057">
    <property type="entry name" value="LEUCINE-RICH REPEAT SERINE/THREONINE-PROTEIN KINASE 1"/>
    <property type="match status" value="1"/>
</dbReference>
<dbReference type="InterPro" id="IPR003591">
    <property type="entry name" value="Leu-rich_rpt_typical-subtyp"/>
</dbReference>
<name>A0A1N7JI28_9FLAO</name>
<dbReference type="PROSITE" id="PS50835">
    <property type="entry name" value="IG_LIKE"/>
    <property type="match status" value="1"/>
</dbReference>
<evidence type="ECO:0000313" key="7">
    <source>
        <dbReference type="Proteomes" id="UP000185839"/>
    </source>
</evidence>
<dbReference type="PROSITE" id="PS51450">
    <property type="entry name" value="LRR"/>
    <property type="match status" value="3"/>
</dbReference>
<dbReference type="AlphaFoldDB" id="A0A1N7JI28"/>
<dbReference type="SUPFAM" id="SSF52047">
    <property type="entry name" value="RNI-like"/>
    <property type="match status" value="1"/>
</dbReference>
<dbReference type="InterPro" id="IPR013783">
    <property type="entry name" value="Ig-like_fold"/>
</dbReference>
<feature type="domain" description="Ig-like" evidence="5">
    <location>
        <begin position="375"/>
        <end position="453"/>
    </location>
</feature>
<dbReference type="CDD" id="cd00096">
    <property type="entry name" value="Ig"/>
    <property type="match status" value="1"/>
</dbReference>
<dbReference type="EMBL" id="FTOI01000002">
    <property type="protein sequence ID" value="SIS48911.1"/>
    <property type="molecule type" value="Genomic_DNA"/>
</dbReference>
<protein>
    <submittedName>
        <fullName evidence="6">Por secretion system C-terminal sorting domain-containing protein</fullName>
    </submittedName>
</protein>
<dbReference type="Pfam" id="PF00560">
    <property type="entry name" value="LRR_1"/>
    <property type="match status" value="3"/>
</dbReference>
<dbReference type="SMART" id="SM00365">
    <property type="entry name" value="LRR_SD22"/>
    <property type="match status" value="7"/>
</dbReference>
<dbReference type="SUPFAM" id="SSF48726">
    <property type="entry name" value="Immunoglobulin"/>
    <property type="match status" value="1"/>
</dbReference>
<dbReference type="InterPro" id="IPR036179">
    <property type="entry name" value="Ig-like_dom_sf"/>
</dbReference>
<dbReference type="OrthoDB" id="627712at2"/>
<reference evidence="7" key="1">
    <citation type="submission" date="2017-01" db="EMBL/GenBank/DDBJ databases">
        <authorList>
            <person name="Varghese N."/>
            <person name="Submissions S."/>
        </authorList>
    </citation>
    <scope>NUCLEOTIDE SEQUENCE [LARGE SCALE GENOMIC DNA]</scope>
    <source>
        <strain evidence="7">DSM 23145</strain>
    </source>
</reference>
<organism evidence="6 7">
    <name type="scientific">Kaistella chaponensis</name>
    <dbReference type="NCBI Taxonomy" id="713588"/>
    <lineage>
        <taxon>Bacteria</taxon>
        <taxon>Pseudomonadati</taxon>
        <taxon>Bacteroidota</taxon>
        <taxon>Flavobacteriia</taxon>
        <taxon>Flavobacteriales</taxon>
        <taxon>Weeksellaceae</taxon>
        <taxon>Chryseobacterium group</taxon>
        <taxon>Kaistella</taxon>
    </lineage>
</organism>
<evidence type="ECO:0000313" key="6">
    <source>
        <dbReference type="EMBL" id="SIS48911.1"/>
    </source>
</evidence>
<dbReference type="InterPro" id="IPR026444">
    <property type="entry name" value="Secre_tail"/>
</dbReference>
<keyword evidence="2" id="KW-0732">Signal</keyword>
<evidence type="ECO:0000256" key="4">
    <source>
        <dbReference type="ARBA" id="ARBA00023157"/>
    </source>
</evidence>
<sequence length="543" mass="61078">MKKFLFLLLISQLFFSQQYSIPFAERAALVNLYATTSGEQWSQTWDLDKDPKFWYGIKIKNGNVIEINLRGNALKGNFPTLLSSLPKLQKLDLSSNQLVGEVPSSLSSNTNLVRLDISNNRLTGDPANTILPLFNLKEISLGNNQFVFSDIDNLLQYFPALQVLDLSHIGLNAVPQKISTLTNLKVLNLSNNTISQNFSNLSTLINLSELNLSGNQLTKIPTELSSLTALTALNVSHNLFSTNYSSTLANLKNLEWLSLASNQIASFPTELSQLNKLVHLNFSDNQISGGFESLLVLKNLEQIYLDKNLIVGNFPSQLLQLNQLQMISLIGNQLSGEIPETIPALTFLDNNRFSRQDIKNFILKNKAMADFTYSPQRYDEIKTINASIGSTVSLPQSLSGDEYQFTWFKNLSEKTTATTENYNINSVQDDDYATYTCEAYTFEQLPKELMEISFYREPVTLVKELATDEVQSGLVVYPNPATDFIHIKTTKRDIEKVFVFDLAGKLIMTEYKKDINISHLPSANYIISIKTSDGIQSFKFIKK</sequence>
<keyword evidence="1" id="KW-0433">Leucine-rich repeat</keyword>
<dbReference type="Pfam" id="PF18962">
    <property type="entry name" value="Por_Secre_tail"/>
    <property type="match status" value="1"/>
</dbReference>
<keyword evidence="7" id="KW-1185">Reference proteome</keyword>
<dbReference type="SMART" id="SM00369">
    <property type="entry name" value="LRR_TYP"/>
    <property type="match status" value="7"/>
</dbReference>
<dbReference type="RefSeq" id="WP_076385017.1">
    <property type="nucleotide sequence ID" value="NZ_FTOI01000002.1"/>
</dbReference>
<dbReference type="Gene3D" id="2.60.40.10">
    <property type="entry name" value="Immunoglobulins"/>
    <property type="match status" value="1"/>
</dbReference>
<evidence type="ECO:0000259" key="5">
    <source>
        <dbReference type="PROSITE" id="PS50835"/>
    </source>
</evidence>
<dbReference type="STRING" id="713588.SAMN05421789_10285"/>
<dbReference type="Gene3D" id="3.80.10.10">
    <property type="entry name" value="Ribonuclease Inhibitor"/>
    <property type="match status" value="2"/>
</dbReference>
<dbReference type="InterPro" id="IPR032675">
    <property type="entry name" value="LRR_dom_sf"/>
</dbReference>
<proteinExistence type="predicted"/>
<dbReference type="Proteomes" id="UP000185839">
    <property type="component" value="Unassembled WGS sequence"/>
</dbReference>
<evidence type="ECO:0000256" key="3">
    <source>
        <dbReference type="ARBA" id="ARBA00022737"/>
    </source>
</evidence>
<dbReference type="PANTHER" id="PTHR48057:SF19">
    <property type="entry name" value="LEUCINE-RICH REPEAT-CONTAINING N-TERMINAL PLANT-TYPE DOMAIN-CONTAINING PROTEIN"/>
    <property type="match status" value="1"/>
</dbReference>
<keyword evidence="3" id="KW-0677">Repeat</keyword>
<dbReference type="InterPro" id="IPR007110">
    <property type="entry name" value="Ig-like_dom"/>
</dbReference>
<dbReference type="InterPro" id="IPR052595">
    <property type="entry name" value="LRRC69/RLP"/>
</dbReference>
<dbReference type="InterPro" id="IPR001611">
    <property type="entry name" value="Leu-rich_rpt"/>
</dbReference>
<dbReference type="NCBIfam" id="TIGR04183">
    <property type="entry name" value="Por_Secre_tail"/>
    <property type="match status" value="1"/>
</dbReference>
<evidence type="ECO:0000256" key="2">
    <source>
        <dbReference type="ARBA" id="ARBA00022729"/>
    </source>
</evidence>
<evidence type="ECO:0000256" key="1">
    <source>
        <dbReference type="ARBA" id="ARBA00022614"/>
    </source>
</evidence>
<accession>A0A1N7JI28</accession>
<keyword evidence="4" id="KW-1015">Disulfide bond</keyword>
<dbReference type="PRINTS" id="PR00019">
    <property type="entry name" value="LEURICHRPT"/>
</dbReference>
<gene>
    <name evidence="6" type="ORF">SAMN05421789_10285</name>
</gene>